<dbReference type="Gene3D" id="1.10.287.1490">
    <property type="match status" value="1"/>
</dbReference>
<evidence type="ECO:0000313" key="4">
    <source>
        <dbReference type="Proteomes" id="UP001152049"/>
    </source>
</evidence>
<feature type="compositionally biased region" description="Polar residues" evidence="2">
    <location>
        <begin position="30"/>
        <end position="46"/>
    </location>
</feature>
<evidence type="ECO:0000256" key="1">
    <source>
        <dbReference type="SAM" id="Coils"/>
    </source>
</evidence>
<feature type="compositionally biased region" description="Basic and acidic residues" evidence="2">
    <location>
        <begin position="297"/>
        <end position="318"/>
    </location>
</feature>
<feature type="region of interest" description="Disordered" evidence="2">
    <location>
        <begin position="1"/>
        <end position="136"/>
    </location>
</feature>
<feature type="compositionally biased region" description="Basic and acidic residues" evidence="2">
    <location>
        <begin position="108"/>
        <end position="126"/>
    </location>
</feature>
<comment type="caution">
    <text evidence="3">The sequence shown here is derived from an EMBL/GenBank/DDBJ whole genome shotgun (WGS) entry which is preliminary data.</text>
</comment>
<feature type="region of interest" description="Disordered" evidence="2">
    <location>
        <begin position="253"/>
        <end position="280"/>
    </location>
</feature>
<dbReference type="PANTHER" id="PTHR45615">
    <property type="entry name" value="MYOSIN HEAVY CHAIN, NON-MUSCLE"/>
    <property type="match status" value="1"/>
</dbReference>
<organism evidence="3 4">
    <name type="scientific">Fusarium torreyae</name>
    <dbReference type="NCBI Taxonomy" id="1237075"/>
    <lineage>
        <taxon>Eukaryota</taxon>
        <taxon>Fungi</taxon>
        <taxon>Dikarya</taxon>
        <taxon>Ascomycota</taxon>
        <taxon>Pezizomycotina</taxon>
        <taxon>Sordariomycetes</taxon>
        <taxon>Hypocreomycetidae</taxon>
        <taxon>Hypocreales</taxon>
        <taxon>Nectriaceae</taxon>
        <taxon>Fusarium</taxon>
    </lineage>
</organism>
<dbReference type="Proteomes" id="UP001152049">
    <property type="component" value="Unassembled WGS sequence"/>
</dbReference>
<dbReference type="AlphaFoldDB" id="A0A9W8SAA9"/>
<evidence type="ECO:0000313" key="3">
    <source>
        <dbReference type="EMBL" id="KAJ4267466.1"/>
    </source>
</evidence>
<feature type="compositionally biased region" description="Polar residues" evidence="2">
    <location>
        <begin position="79"/>
        <end position="99"/>
    </location>
</feature>
<feature type="compositionally biased region" description="Basic and acidic residues" evidence="2">
    <location>
        <begin position="268"/>
        <end position="280"/>
    </location>
</feature>
<sequence>MITDDQNTEHGSTPQEIEQPVPGPEDSHEGSQASTEYESTPTSEKNVMSEEHEPLLQPSEASIVNDEDQDAPDAEDGSRTQAESSQSIAPDTQSSQSVRDGTANPYLDNREARREHDKKWWGDRHNPPPLGDANRQHLFSWNPPISGEEVQRTLAAFHDRIRDPDTGELNPLGAHLRPSTPPLERAKKQVQSLKDNGVNVTLDLVKEMYDHHTKNNGLQPALQEWCQGKDAVPVEHVNELLKMLDRLKLEMAKQQRDTNDKLSQVTKNYDENKGALEKSEQELNELTKLYEQLEKEKEETEKKLENKQKDIDHFEKTRASHHARRHSDAGSSKPSEPLNPRRAGIQLQKEYIKKELQQMKAIHNLEEKVAHLEEENESLKANGTPAPASLESEQQLSLNLQDIQKKYELAMSLLEEAENDRKGAEEARKDAEEEVAKYRGFHNNFYSQLRESAGTWTTAASFIRNLQEEATDKFSEESRQIIIEAAKEWETLETNYEKDWPPNKEAFEKGKLGQNLVTLEKLERSERKLQETFDLNKRLIGGIQLQLEDREVKANKLVKLARDMRTLQDETLTQGRVEEIPDVKPSFEIPRTPLWPSGTSAKTSGSGSGDASSSSQTNEQMEAEIRSLKGECANLDNKILVAEKEVKQLKQTNKALRDIGVTNEKLEAFLQEKEKSISTLLEEVEGLRKEIRTLRDESKELKASRAREMGTAQELSKYKTTMQQQGVEIKNLRAQIDRTQNRNQSLQDVNFNTADSLISAIRKQAKAPKAADGKTPKEYGSESDELGLMDRINYLNMACFFRTRNYIQLALREGANRLANVLITDAEKWAKFCHDDLAKMHPSVNDNIAASMRILNGVRRIMTAEKEQGVTKGIKSVQAGRNKLAKTHDQLAFGQLVQLADTILDWTQGMRTGEVQEGCKKLFKKSRKFKRGGGLSSEQRIRVGELQEEIKKNPGMKADALRRSGFHSPLSPEKWAKNLDEGFDSEVVEE</sequence>
<keyword evidence="4" id="KW-1185">Reference proteome</keyword>
<evidence type="ECO:0000256" key="2">
    <source>
        <dbReference type="SAM" id="MobiDB-lite"/>
    </source>
</evidence>
<dbReference type="OrthoDB" id="5091933at2759"/>
<feature type="compositionally biased region" description="Low complexity" evidence="2">
    <location>
        <begin position="597"/>
        <end position="615"/>
    </location>
</feature>
<feature type="coiled-coil region" evidence="1">
    <location>
        <begin position="355"/>
        <end position="434"/>
    </location>
</feature>
<accession>A0A9W8SAA9</accession>
<keyword evidence="1" id="KW-0175">Coiled coil</keyword>
<protein>
    <submittedName>
        <fullName evidence="3">Uncharacterized protein</fullName>
    </submittedName>
</protein>
<feature type="region of interest" description="Disordered" evidence="2">
    <location>
        <begin position="587"/>
        <end position="623"/>
    </location>
</feature>
<feature type="region of interest" description="Disordered" evidence="2">
    <location>
        <begin position="952"/>
        <end position="975"/>
    </location>
</feature>
<feature type="compositionally biased region" description="Acidic residues" evidence="2">
    <location>
        <begin position="65"/>
        <end position="75"/>
    </location>
</feature>
<dbReference type="PANTHER" id="PTHR45615:SF80">
    <property type="entry name" value="GRIP DOMAIN-CONTAINING PROTEIN"/>
    <property type="match status" value="1"/>
</dbReference>
<feature type="region of interest" description="Disordered" evidence="2">
    <location>
        <begin position="297"/>
        <end position="342"/>
    </location>
</feature>
<proteinExistence type="predicted"/>
<dbReference type="EMBL" id="JAOQAZ010000004">
    <property type="protein sequence ID" value="KAJ4267466.1"/>
    <property type="molecule type" value="Genomic_DNA"/>
</dbReference>
<name>A0A9W8SAA9_9HYPO</name>
<gene>
    <name evidence="3" type="ORF">NW762_003573</name>
</gene>
<reference evidence="3" key="1">
    <citation type="submission" date="2022-09" db="EMBL/GenBank/DDBJ databases">
        <title>Fusarium specimens isolated from Avocado Roots.</title>
        <authorList>
            <person name="Stajich J."/>
            <person name="Roper C."/>
            <person name="Heimlech-Rivalta G."/>
        </authorList>
    </citation>
    <scope>NUCLEOTIDE SEQUENCE</scope>
    <source>
        <strain evidence="3">CF00136</strain>
    </source>
</reference>